<comment type="caution">
    <text evidence="3">The sequence shown here is derived from an EMBL/GenBank/DDBJ whole genome shotgun (WGS) entry which is preliminary data.</text>
</comment>
<evidence type="ECO:0000256" key="2">
    <source>
        <dbReference type="SAM" id="Phobius"/>
    </source>
</evidence>
<name>A0A934IAA7_9RHOB</name>
<evidence type="ECO:0000313" key="3">
    <source>
        <dbReference type="EMBL" id="MBJ3761946.1"/>
    </source>
</evidence>
<keyword evidence="2" id="KW-0472">Membrane</keyword>
<dbReference type="EMBL" id="JAEKPD010000002">
    <property type="protein sequence ID" value="MBJ3761946.1"/>
    <property type="molecule type" value="Genomic_DNA"/>
</dbReference>
<sequence length="75" mass="8165">MFLYIAAALFGAFVVNVVLGAYAQANFVGDVGEMVILFAASISFTAAILRREADRKARGKDPKDPDEDLHITKTF</sequence>
<dbReference type="AlphaFoldDB" id="A0A934IAA7"/>
<feature type="transmembrane region" description="Helical" evidence="2">
    <location>
        <begin position="30"/>
        <end position="49"/>
    </location>
</feature>
<evidence type="ECO:0000256" key="1">
    <source>
        <dbReference type="SAM" id="MobiDB-lite"/>
    </source>
</evidence>
<gene>
    <name evidence="3" type="ORF">ILP92_04185</name>
</gene>
<proteinExistence type="predicted"/>
<organism evidence="3 4">
    <name type="scientific">Palleronia pontilimi</name>
    <dbReference type="NCBI Taxonomy" id="1964209"/>
    <lineage>
        <taxon>Bacteria</taxon>
        <taxon>Pseudomonadati</taxon>
        <taxon>Pseudomonadota</taxon>
        <taxon>Alphaproteobacteria</taxon>
        <taxon>Rhodobacterales</taxon>
        <taxon>Roseobacteraceae</taxon>
        <taxon>Palleronia</taxon>
    </lineage>
</organism>
<protein>
    <submittedName>
        <fullName evidence="3">Uncharacterized protein</fullName>
    </submittedName>
</protein>
<evidence type="ECO:0000313" key="4">
    <source>
        <dbReference type="Proteomes" id="UP000642488"/>
    </source>
</evidence>
<reference evidence="3" key="1">
    <citation type="submission" date="2020-12" db="EMBL/GenBank/DDBJ databases">
        <title>Bacterial taxonomy.</title>
        <authorList>
            <person name="Pan X."/>
        </authorList>
    </citation>
    <scope>NUCLEOTIDE SEQUENCE</scope>
    <source>
        <strain evidence="3">KCTC 52957</strain>
    </source>
</reference>
<keyword evidence="2" id="KW-0812">Transmembrane</keyword>
<keyword evidence="2" id="KW-1133">Transmembrane helix</keyword>
<feature type="region of interest" description="Disordered" evidence="1">
    <location>
        <begin position="54"/>
        <end position="75"/>
    </location>
</feature>
<dbReference type="Proteomes" id="UP000642488">
    <property type="component" value="Unassembled WGS sequence"/>
</dbReference>
<accession>A0A934IAA7</accession>
<keyword evidence="4" id="KW-1185">Reference proteome</keyword>
<dbReference type="RefSeq" id="WP_198915110.1">
    <property type="nucleotide sequence ID" value="NZ_JAEKPD010000002.1"/>
</dbReference>